<evidence type="ECO:0000313" key="2">
    <source>
        <dbReference type="Proteomes" id="UP000325743"/>
    </source>
</evidence>
<dbReference type="AlphaFoldDB" id="A0A5P3VND8"/>
<proteinExistence type="predicted"/>
<gene>
    <name evidence="1" type="ORF">D2917_25685</name>
</gene>
<accession>A0A5P3VND8</accession>
<dbReference type="Proteomes" id="UP000325743">
    <property type="component" value="Chromosome 2"/>
</dbReference>
<sequence>MQHLLPHADHREHAIVLAAGLHWSVIGEFTSPPSGSTAAFIASDVRLVNDDGSETADMLHHLAPVFVAQLERQVIESLLEERRGAA</sequence>
<name>A0A5P3VND8_9BURK</name>
<dbReference type="RefSeq" id="WP_151072371.1">
    <property type="nucleotide sequence ID" value="NZ_CP032519.1"/>
</dbReference>
<dbReference type="EMBL" id="CP032519">
    <property type="protein sequence ID" value="QEZ47515.1"/>
    <property type="molecule type" value="Genomic_DNA"/>
</dbReference>
<evidence type="ECO:0000313" key="1">
    <source>
        <dbReference type="EMBL" id="QEZ47515.1"/>
    </source>
</evidence>
<protein>
    <submittedName>
        <fullName evidence="1">Uncharacterized protein</fullName>
    </submittedName>
</protein>
<organism evidence="1 2">
    <name type="scientific">Cupriavidus oxalaticus</name>
    <dbReference type="NCBI Taxonomy" id="96344"/>
    <lineage>
        <taxon>Bacteria</taxon>
        <taxon>Pseudomonadati</taxon>
        <taxon>Pseudomonadota</taxon>
        <taxon>Betaproteobacteria</taxon>
        <taxon>Burkholderiales</taxon>
        <taxon>Burkholderiaceae</taxon>
        <taxon>Cupriavidus</taxon>
    </lineage>
</organism>
<reference evidence="1 2" key="1">
    <citation type="submission" date="2018-09" db="EMBL/GenBank/DDBJ databases">
        <title>Complete genome sequence of Cupriavidus oxalaticus T2, a bacterium capable of phenol tolerance and degradation.</title>
        <authorList>
            <person name="Yan J."/>
        </authorList>
    </citation>
    <scope>NUCLEOTIDE SEQUENCE [LARGE SCALE GENOMIC DNA]</scope>
    <source>
        <strain evidence="1 2">T2</strain>
    </source>
</reference>